<accession>A0A558C551</accession>
<proteinExistence type="predicted"/>
<dbReference type="EMBL" id="VJWX01000240">
    <property type="protein sequence ID" value="TVT43918.1"/>
    <property type="molecule type" value="Genomic_DNA"/>
</dbReference>
<feature type="transmembrane region" description="Helical" evidence="1">
    <location>
        <begin position="36"/>
        <end position="54"/>
    </location>
</feature>
<comment type="caution">
    <text evidence="2">The sequence shown here is derived from an EMBL/GenBank/DDBJ whole genome shotgun (WGS) entry which is preliminary data.</text>
</comment>
<reference evidence="2 3" key="2">
    <citation type="submission" date="2019-08" db="EMBL/GenBank/DDBJ databases">
        <title>Amycolatopsis acidicola sp. nov., isolated from peat swamp forest soil.</title>
        <authorList>
            <person name="Srisuk N."/>
        </authorList>
    </citation>
    <scope>NUCLEOTIDE SEQUENCE [LARGE SCALE GENOMIC DNA]</scope>
    <source>
        <strain evidence="2 3">TBRC 6029</strain>
    </source>
</reference>
<keyword evidence="1" id="KW-1133">Transmembrane helix</keyword>
<dbReference type="OrthoDB" id="4314184at2"/>
<gene>
    <name evidence="2" type="ORF">FNH05_22090</name>
</gene>
<dbReference type="AlphaFoldDB" id="A0A558C551"/>
<keyword evidence="1" id="KW-0472">Membrane</keyword>
<protein>
    <recommendedName>
        <fullName evidence="4">DUF3311 domain-containing protein</fullName>
    </recommendedName>
</protein>
<sequence>MRAYYLVPLIPALALAIMPFLPFVNSAGLWFGLPKMMVWGAVWCVLCTPALLIAERMMARRGEDR</sequence>
<reference evidence="2 3" key="1">
    <citation type="submission" date="2019-07" db="EMBL/GenBank/DDBJ databases">
        <authorList>
            <person name="Duangmal K."/>
            <person name="Teo W.F.A."/>
        </authorList>
    </citation>
    <scope>NUCLEOTIDE SEQUENCE [LARGE SCALE GENOMIC DNA]</scope>
    <source>
        <strain evidence="2 3">TBRC 6029</strain>
    </source>
</reference>
<evidence type="ECO:0008006" key="4">
    <source>
        <dbReference type="Google" id="ProtNLM"/>
    </source>
</evidence>
<dbReference type="Proteomes" id="UP000320011">
    <property type="component" value="Unassembled WGS sequence"/>
</dbReference>
<keyword evidence="1" id="KW-0812">Transmembrane</keyword>
<evidence type="ECO:0000256" key="1">
    <source>
        <dbReference type="SAM" id="Phobius"/>
    </source>
</evidence>
<name>A0A558C551_9PSEU</name>
<keyword evidence="3" id="KW-1185">Reference proteome</keyword>
<dbReference type="RefSeq" id="WP_144590620.1">
    <property type="nucleotide sequence ID" value="NZ_VJWX01000240.1"/>
</dbReference>
<evidence type="ECO:0000313" key="3">
    <source>
        <dbReference type="Proteomes" id="UP000320011"/>
    </source>
</evidence>
<organism evidence="2 3">
    <name type="scientific">Amycolatopsis rhizosphaerae</name>
    <dbReference type="NCBI Taxonomy" id="2053003"/>
    <lineage>
        <taxon>Bacteria</taxon>
        <taxon>Bacillati</taxon>
        <taxon>Actinomycetota</taxon>
        <taxon>Actinomycetes</taxon>
        <taxon>Pseudonocardiales</taxon>
        <taxon>Pseudonocardiaceae</taxon>
        <taxon>Amycolatopsis</taxon>
    </lineage>
</organism>
<evidence type="ECO:0000313" key="2">
    <source>
        <dbReference type="EMBL" id="TVT43918.1"/>
    </source>
</evidence>